<dbReference type="InterPro" id="IPR036412">
    <property type="entry name" value="HAD-like_sf"/>
</dbReference>
<dbReference type="NCBIfam" id="TIGR01509">
    <property type="entry name" value="HAD-SF-IA-v3"/>
    <property type="match status" value="1"/>
</dbReference>
<evidence type="ECO:0000313" key="2">
    <source>
        <dbReference type="EMBL" id="OHV33074.1"/>
    </source>
</evidence>
<sequence>MVEALLLDFYGTVVAEDDHIIVGICEEARKTCATPHAVTADQVGALWRGVFLQETAGSREHAFRAQRDIAVSSLARTLRHFGSTADPAALCGPQFEFWRQPELCTDTRPFLEGLDLPVCVVSNIDRPDLEAALDHHQLPLTLLVTSEDARCYKPHPAIFQAALGMLGLRADAVLHIGDSLSADIAGAHALGIPAVWINRSSRPRPAPLTAVAEVRTLVEVMPLLGRQRG</sequence>
<proteinExistence type="predicted"/>
<dbReference type="Gene3D" id="3.40.50.1000">
    <property type="entry name" value="HAD superfamily/HAD-like"/>
    <property type="match status" value="1"/>
</dbReference>
<organism evidence="2 3">
    <name type="scientific">Parafrankia colletiae</name>
    <dbReference type="NCBI Taxonomy" id="573497"/>
    <lineage>
        <taxon>Bacteria</taxon>
        <taxon>Bacillati</taxon>
        <taxon>Actinomycetota</taxon>
        <taxon>Actinomycetes</taxon>
        <taxon>Frankiales</taxon>
        <taxon>Frankiaceae</taxon>
        <taxon>Parafrankia</taxon>
    </lineage>
</organism>
<dbReference type="InterPro" id="IPR051540">
    <property type="entry name" value="S-2-haloacid_dehalogenase"/>
</dbReference>
<comment type="caution">
    <text evidence="2">The sequence shown here is derived from an EMBL/GenBank/DDBJ whole genome shotgun (WGS) entry which is preliminary data.</text>
</comment>
<keyword evidence="3" id="KW-1185">Reference proteome</keyword>
<dbReference type="EMBL" id="MBLM01000135">
    <property type="protein sequence ID" value="OHV33074.1"/>
    <property type="molecule type" value="Genomic_DNA"/>
</dbReference>
<evidence type="ECO:0000256" key="1">
    <source>
        <dbReference type="ARBA" id="ARBA00022801"/>
    </source>
</evidence>
<keyword evidence="1 2" id="KW-0378">Hydrolase</keyword>
<dbReference type="AlphaFoldDB" id="A0A1S1QL93"/>
<dbReference type="InterPro" id="IPR006439">
    <property type="entry name" value="HAD-SF_hydro_IA"/>
</dbReference>
<dbReference type="Proteomes" id="UP000179627">
    <property type="component" value="Unassembled WGS sequence"/>
</dbReference>
<dbReference type="SFLD" id="SFLDS00003">
    <property type="entry name" value="Haloacid_Dehalogenase"/>
    <property type="match status" value="1"/>
</dbReference>
<dbReference type="InterPro" id="IPR023198">
    <property type="entry name" value="PGP-like_dom2"/>
</dbReference>
<dbReference type="SUPFAM" id="SSF56784">
    <property type="entry name" value="HAD-like"/>
    <property type="match status" value="1"/>
</dbReference>
<protein>
    <submittedName>
        <fullName evidence="2">HAD family hydrolase</fullName>
    </submittedName>
</protein>
<dbReference type="OrthoDB" id="3774052at2"/>
<dbReference type="Pfam" id="PF00702">
    <property type="entry name" value="Hydrolase"/>
    <property type="match status" value="1"/>
</dbReference>
<dbReference type="RefSeq" id="WP_071087437.1">
    <property type="nucleotide sequence ID" value="NZ_MBLM01000135.1"/>
</dbReference>
<accession>A0A1S1QL93</accession>
<name>A0A1S1QL93_9ACTN</name>
<dbReference type="Gene3D" id="1.10.150.240">
    <property type="entry name" value="Putative phosphatase, domain 2"/>
    <property type="match status" value="1"/>
</dbReference>
<gene>
    <name evidence="2" type="ORF">CC117_23875</name>
</gene>
<dbReference type="PRINTS" id="PR00413">
    <property type="entry name" value="HADHALOGNASE"/>
</dbReference>
<dbReference type="PANTHER" id="PTHR43316:SF3">
    <property type="entry name" value="HALOACID DEHALOGENASE, TYPE II (AFU_ORTHOLOGUE AFUA_2G07750)-RELATED"/>
    <property type="match status" value="1"/>
</dbReference>
<dbReference type="NCBIfam" id="TIGR01549">
    <property type="entry name" value="HAD-SF-IA-v1"/>
    <property type="match status" value="1"/>
</dbReference>
<dbReference type="SFLD" id="SFLDG01129">
    <property type="entry name" value="C1.5:_HAD__Beta-PGM__Phosphata"/>
    <property type="match status" value="1"/>
</dbReference>
<dbReference type="PANTHER" id="PTHR43316">
    <property type="entry name" value="HYDROLASE, HALOACID DELAHOGENASE-RELATED"/>
    <property type="match status" value="1"/>
</dbReference>
<dbReference type="GO" id="GO:0016787">
    <property type="term" value="F:hydrolase activity"/>
    <property type="evidence" value="ECO:0007669"/>
    <property type="project" value="UniProtKB-KW"/>
</dbReference>
<dbReference type="InterPro" id="IPR023214">
    <property type="entry name" value="HAD_sf"/>
</dbReference>
<reference evidence="3" key="1">
    <citation type="submission" date="2016-07" db="EMBL/GenBank/DDBJ databases">
        <title>Sequence Frankia sp. strain CcI1.17.</title>
        <authorList>
            <person name="Ghodhbane-Gtari F."/>
            <person name="Swanson E."/>
            <person name="Gueddou A."/>
            <person name="Morris K."/>
            <person name="Hezbri K."/>
            <person name="Ktari A."/>
            <person name="Nouioui I."/>
            <person name="Abebe-Akele F."/>
            <person name="Simpson S."/>
            <person name="Thomas K."/>
            <person name="Gtari M."/>
            <person name="Tisa L.S."/>
            <person name="Hurst S."/>
        </authorList>
    </citation>
    <scope>NUCLEOTIDE SEQUENCE [LARGE SCALE GENOMIC DNA]</scope>
    <source>
        <strain evidence="3">Cc1.17</strain>
    </source>
</reference>
<evidence type="ECO:0000313" key="3">
    <source>
        <dbReference type="Proteomes" id="UP000179627"/>
    </source>
</evidence>